<dbReference type="GO" id="GO:0016757">
    <property type="term" value="F:glycosyltransferase activity"/>
    <property type="evidence" value="ECO:0007669"/>
    <property type="project" value="InterPro"/>
</dbReference>
<evidence type="ECO:0000313" key="2">
    <source>
        <dbReference type="EMBL" id="MBB2184186.1"/>
    </source>
</evidence>
<protein>
    <submittedName>
        <fullName evidence="2">Glycosyltransferase</fullName>
    </submittedName>
</protein>
<feature type="domain" description="Glycosyl transferase family 1" evidence="1">
    <location>
        <begin position="342"/>
        <end position="494"/>
    </location>
</feature>
<name>A0A839K3I8_9FIRM</name>
<evidence type="ECO:0000259" key="1">
    <source>
        <dbReference type="Pfam" id="PF00534"/>
    </source>
</evidence>
<keyword evidence="2" id="KW-0808">Transferase</keyword>
<accession>A0A839K3I8</accession>
<dbReference type="Gene3D" id="3.40.50.2000">
    <property type="entry name" value="Glycogen Phosphorylase B"/>
    <property type="match status" value="1"/>
</dbReference>
<proteinExistence type="predicted"/>
<dbReference type="Proteomes" id="UP000574276">
    <property type="component" value="Unassembled WGS sequence"/>
</dbReference>
<dbReference type="RefSeq" id="WP_228353778.1">
    <property type="nucleotide sequence ID" value="NZ_JACEGA010000001.1"/>
</dbReference>
<evidence type="ECO:0000313" key="3">
    <source>
        <dbReference type="Proteomes" id="UP000574276"/>
    </source>
</evidence>
<organism evidence="2 3">
    <name type="scientific">Variimorphobacter saccharofermentans</name>
    <dbReference type="NCBI Taxonomy" id="2755051"/>
    <lineage>
        <taxon>Bacteria</taxon>
        <taxon>Bacillati</taxon>
        <taxon>Bacillota</taxon>
        <taxon>Clostridia</taxon>
        <taxon>Lachnospirales</taxon>
        <taxon>Lachnospiraceae</taxon>
        <taxon>Variimorphobacter</taxon>
    </lineage>
</organism>
<dbReference type="AlphaFoldDB" id="A0A839K3I8"/>
<reference evidence="2 3" key="1">
    <citation type="submission" date="2020-07" db="EMBL/GenBank/DDBJ databases">
        <title>Characterization and genome sequencing of isolate MD1, a novel member within the family Lachnospiraceae.</title>
        <authorList>
            <person name="Rettenmaier R."/>
            <person name="Di Bello L."/>
            <person name="Zinser C."/>
            <person name="Scheitz K."/>
            <person name="Liebl W."/>
            <person name="Zverlov V."/>
        </authorList>
    </citation>
    <scope>NUCLEOTIDE SEQUENCE [LARGE SCALE GENOMIC DNA]</scope>
    <source>
        <strain evidence="2 3">MD1</strain>
    </source>
</reference>
<sequence length="516" mass="60351">MNKNNEFLNEILNLVKLVDDNHRNINAFNKLLGNIGKLYFEIDDKNELLESLYEMCNDIPDMFVVLLEYIFQATSDGRVLQKQITVLLENLSKGVFNVFYTNFYRWQIISRLFLLNIKNSLYIERASLHSELVKQTQKMLGISYSLIPNEELNTNRIVLISEQLLSFKHGPSRNLLDYYYTLKYVLKKEVLLLVITEMPLHDKVKNLNYGISYREFYYLDALDGSFSIKYQDETVNGYQCILNEDRLDEIKEIIRYVYNWKPYLVYNMGSENIIADILGSFTNEVTIPFSYEYPVSEGHYLILARNIEDRDKHIVDYLYKRNQEIIESTFVYKLNDPIKKYNREEFDINENSFVVAIVGNRLEYEINDKFIVDLKNVLERNNSVCIVFIGNFDNFDIIKDKIGFNERVKYIGYHEDLRGVLNIADVYLNPPRKGGGTSAVEAMAQGLPVITLGECDVAYAAGENFIYETYHSLPEVISKYKDDYEFYKSRSEQAILQATKVVDTKNVIQNILKVIE</sequence>
<keyword evidence="3" id="KW-1185">Reference proteome</keyword>
<gene>
    <name evidence="2" type="ORF">H0486_15005</name>
</gene>
<comment type="caution">
    <text evidence="2">The sequence shown here is derived from an EMBL/GenBank/DDBJ whole genome shotgun (WGS) entry which is preliminary data.</text>
</comment>
<dbReference type="Pfam" id="PF00534">
    <property type="entry name" value="Glycos_transf_1"/>
    <property type="match status" value="1"/>
</dbReference>
<dbReference type="EMBL" id="JACEGA010000001">
    <property type="protein sequence ID" value="MBB2184186.1"/>
    <property type="molecule type" value="Genomic_DNA"/>
</dbReference>
<dbReference type="InterPro" id="IPR001296">
    <property type="entry name" value="Glyco_trans_1"/>
</dbReference>
<dbReference type="SUPFAM" id="SSF53756">
    <property type="entry name" value="UDP-Glycosyltransferase/glycogen phosphorylase"/>
    <property type="match status" value="1"/>
</dbReference>